<evidence type="ECO:0000313" key="2">
    <source>
        <dbReference type="Proteomes" id="UP001597296"/>
    </source>
</evidence>
<keyword evidence="2" id="KW-1185">Reference proteome</keyword>
<dbReference type="RefSeq" id="WP_377316425.1">
    <property type="nucleotide sequence ID" value="NZ_JBHUIY010000019.1"/>
</dbReference>
<gene>
    <name evidence="1" type="ORF">ACFSNB_10955</name>
</gene>
<evidence type="ECO:0000313" key="1">
    <source>
        <dbReference type="EMBL" id="MFD2234323.1"/>
    </source>
</evidence>
<organism evidence="1 2">
    <name type="scientific">Phaeospirillum tilakii</name>
    <dbReference type="NCBI Taxonomy" id="741673"/>
    <lineage>
        <taxon>Bacteria</taxon>
        <taxon>Pseudomonadati</taxon>
        <taxon>Pseudomonadota</taxon>
        <taxon>Alphaproteobacteria</taxon>
        <taxon>Rhodospirillales</taxon>
        <taxon>Rhodospirillaceae</taxon>
        <taxon>Phaeospirillum</taxon>
    </lineage>
</organism>
<dbReference type="EMBL" id="JBHUIY010000019">
    <property type="protein sequence ID" value="MFD2234323.1"/>
    <property type="molecule type" value="Genomic_DNA"/>
</dbReference>
<reference evidence="2" key="1">
    <citation type="journal article" date="2019" name="Int. J. Syst. Evol. Microbiol.">
        <title>The Global Catalogue of Microorganisms (GCM) 10K type strain sequencing project: providing services to taxonomists for standard genome sequencing and annotation.</title>
        <authorList>
            <consortium name="The Broad Institute Genomics Platform"/>
            <consortium name="The Broad Institute Genome Sequencing Center for Infectious Disease"/>
            <person name="Wu L."/>
            <person name="Ma J."/>
        </authorList>
    </citation>
    <scope>NUCLEOTIDE SEQUENCE [LARGE SCALE GENOMIC DNA]</scope>
    <source>
        <strain evidence="2">KCTC 15012</strain>
    </source>
</reference>
<dbReference type="InterPro" id="IPR029044">
    <property type="entry name" value="Nucleotide-diphossugar_trans"/>
</dbReference>
<accession>A0ABW5CE49</accession>
<sequence>MTAYVVMGNAKYYDFIALTVAQIRRVAPSARVLVYDWGDDRRRARFACPTTGVEVVDWTGRIADLGPLAASLPPARQVEMAIAYNARFRRTWRQRLRKAVLKRWPGSPLARPLIKAGLAFENMLLQKVPCMEDASRRIGAERMIFLDADAIPVRPIEDAYDAAPFDVAVTLVDRPNWQVNRCAVINSGVLLFGANPAARAAFFTAWRAAIDSCDEWLREQTALVRFLAAQAPDLFTPAAAAPLDLGEETLRLRALPCATYNNTDRDTALDTGARVLHLANTAHNLATVRDLLVRLRTAPDGEDGEGGE</sequence>
<proteinExistence type="predicted"/>
<comment type="caution">
    <text evidence="1">The sequence shown here is derived from an EMBL/GenBank/DDBJ whole genome shotgun (WGS) entry which is preliminary data.</text>
</comment>
<dbReference type="Proteomes" id="UP001597296">
    <property type="component" value="Unassembled WGS sequence"/>
</dbReference>
<protein>
    <submittedName>
        <fullName evidence="1">Uncharacterized protein</fullName>
    </submittedName>
</protein>
<dbReference type="Gene3D" id="3.90.550.10">
    <property type="entry name" value="Spore Coat Polysaccharide Biosynthesis Protein SpsA, Chain A"/>
    <property type="match status" value="1"/>
</dbReference>
<name>A0ABW5CE49_9PROT</name>
<dbReference type="SUPFAM" id="SSF53448">
    <property type="entry name" value="Nucleotide-diphospho-sugar transferases"/>
    <property type="match status" value="1"/>
</dbReference>